<sequence length="127" mass="14893">MLPELEMATSQQVAEFYETPIKNIRNVMHRHTEELLEDGYKKVNGKDLVYLKMRHTKIDNKKGYILLNNSIKVPYNETAIFPKRAILRVGMLLRDSEVAKEVRTQLLNIEEHTDTEVKTYEMGICIR</sequence>
<dbReference type="AlphaFoldDB" id="A0A2B9E350"/>
<organism evidence="1 2">
    <name type="scientific">Bacillus cereus</name>
    <dbReference type="NCBI Taxonomy" id="1396"/>
    <lineage>
        <taxon>Bacteria</taxon>
        <taxon>Bacillati</taxon>
        <taxon>Bacillota</taxon>
        <taxon>Bacilli</taxon>
        <taxon>Bacillales</taxon>
        <taxon>Bacillaceae</taxon>
        <taxon>Bacillus</taxon>
        <taxon>Bacillus cereus group</taxon>
    </lineage>
</organism>
<dbReference type="EMBL" id="NUHO01000029">
    <property type="protein sequence ID" value="PGM95490.1"/>
    <property type="molecule type" value="Genomic_DNA"/>
</dbReference>
<accession>A0A2B9E350</accession>
<evidence type="ECO:0000313" key="1">
    <source>
        <dbReference type="EMBL" id="PGM95490.1"/>
    </source>
</evidence>
<proteinExistence type="predicted"/>
<comment type="caution">
    <text evidence="1">The sequence shown here is derived from an EMBL/GenBank/DDBJ whole genome shotgun (WGS) entry which is preliminary data.</text>
</comment>
<dbReference type="Proteomes" id="UP000222054">
    <property type="component" value="Unassembled WGS sequence"/>
</dbReference>
<evidence type="ECO:0000313" key="2">
    <source>
        <dbReference type="Proteomes" id="UP000222054"/>
    </source>
</evidence>
<name>A0A2B9E350_BACCE</name>
<reference evidence="1 2" key="1">
    <citation type="submission" date="2017-09" db="EMBL/GenBank/DDBJ databases">
        <title>Large-scale bioinformatics analysis of Bacillus genomes uncovers conserved roles of natural products in bacterial physiology.</title>
        <authorList>
            <consortium name="Agbiome Team Llc"/>
            <person name="Bleich R.M."/>
            <person name="Grubbs K.J."/>
            <person name="Santa Maria K.C."/>
            <person name="Allen S.E."/>
            <person name="Farag S."/>
            <person name="Shank E.A."/>
            <person name="Bowers A."/>
        </authorList>
    </citation>
    <scope>NUCLEOTIDE SEQUENCE [LARGE SCALE GENOMIC DNA]</scope>
    <source>
        <strain evidence="1 2">AFS053130</strain>
    </source>
</reference>
<gene>
    <name evidence="1" type="ORF">CN958_06685</name>
</gene>
<protein>
    <submittedName>
        <fullName evidence="1">Uncharacterized protein</fullName>
    </submittedName>
</protein>